<evidence type="ECO:0000256" key="4">
    <source>
        <dbReference type="RuleBase" id="RU361117"/>
    </source>
</evidence>
<comment type="caution">
    <text evidence="6">The sequence shown here is derived from an EMBL/GenBank/DDBJ whole genome shotgun (WGS) entry which is preliminary data.</text>
</comment>
<gene>
    <name evidence="6" type="ORF">APR40_09195</name>
    <name evidence="5" type="ORF">BHS39_09210</name>
</gene>
<evidence type="ECO:0000313" key="8">
    <source>
        <dbReference type="Proteomes" id="UP000232533"/>
    </source>
</evidence>
<dbReference type="Proteomes" id="UP000232533">
    <property type="component" value="Unassembled WGS sequence"/>
</dbReference>
<dbReference type="Gene3D" id="3.30.70.1020">
    <property type="entry name" value="Trehalose-6-phosphate phosphatase related protein, domain 2"/>
    <property type="match status" value="1"/>
</dbReference>
<dbReference type="InterPro" id="IPR006379">
    <property type="entry name" value="HAD-SF_hydro_IIB"/>
</dbReference>
<dbReference type="Pfam" id="PF02358">
    <property type="entry name" value="Trehalose_PPase"/>
    <property type="match status" value="1"/>
</dbReference>
<name>A0A2N0U0R6_9FLAO</name>
<dbReference type="CDD" id="cd01627">
    <property type="entry name" value="HAD_TPP"/>
    <property type="match status" value="1"/>
</dbReference>
<keyword evidence="4" id="KW-0460">Magnesium</keyword>
<evidence type="ECO:0000313" key="7">
    <source>
        <dbReference type="Proteomes" id="UP000176009"/>
    </source>
</evidence>
<comment type="similarity">
    <text evidence="2 4">Belongs to the trehalose phosphatase family.</text>
</comment>
<dbReference type="UniPathway" id="UPA00299"/>
<dbReference type="EMBL" id="LKTR01000008">
    <property type="protein sequence ID" value="PKD20516.1"/>
    <property type="molecule type" value="Genomic_DNA"/>
</dbReference>
<dbReference type="NCBIfam" id="TIGR00685">
    <property type="entry name" value="T6PP"/>
    <property type="match status" value="1"/>
</dbReference>
<dbReference type="SUPFAM" id="SSF56784">
    <property type="entry name" value="HAD-like"/>
    <property type="match status" value="1"/>
</dbReference>
<comment type="catalytic activity">
    <reaction evidence="4">
        <text>alpha,alpha-trehalose 6-phosphate + H2O = alpha,alpha-trehalose + phosphate</text>
        <dbReference type="Rhea" id="RHEA:23420"/>
        <dbReference type="ChEBI" id="CHEBI:15377"/>
        <dbReference type="ChEBI" id="CHEBI:16551"/>
        <dbReference type="ChEBI" id="CHEBI:43474"/>
        <dbReference type="ChEBI" id="CHEBI:58429"/>
        <dbReference type="EC" id="3.1.3.12"/>
    </reaction>
</comment>
<evidence type="ECO:0000313" key="5">
    <source>
        <dbReference type="EMBL" id="OEY73480.1"/>
    </source>
</evidence>
<dbReference type="GO" id="GO:0046872">
    <property type="term" value="F:metal ion binding"/>
    <property type="evidence" value="ECO:0007669"/>
    <property type="project" value="UniProtKB-KW"/>
</dbReference>
<sequence>MHKKKTAEELPNLLENIEGFYNKLGNKKLSLFLDYDGTLTPIVSNPDEAKLSEKNKNIISELSKLIPIAILSGRDRKDLKSKVDIDSVIYAGSHGFDITGPNGLEMEHESKADILPTLDQAEEELNEKLKNIDGVKVERKKYAIAVHYRNVNEDHIDLVKNTVDEVLDQQDSLKKGGGKKIVELKPAINWHKGRALEWLTNHLDLDKQENYPVFIGDDLTDEDGFEAIQDDGMGIIVGAHSEKTAASYKLQDTSQVTEFLEQLKRFLD</sequence>
<comment type="function">
    <text evidence="4">Removes the phosphate from trehalose 6-phosphate to produce free trehalose.</text>
</comment>
<evidence type="ECO:0000313" key="6">
    <source>
        <dbReference type="EMBL" id="PKD20516.1"/>
    </source>
</evidence>
<comment type="cofactor">
    <cofactor evidence="4">
        <name>Mg(2+)</name>
        <dbReference type="ChEBI" id="CHEBI:18420"/>
    </cofactor>
</comment>
<evidence type="ECO:0000256" key="3">
    <source>
        <dbReference type="ARBA" id="ARBA00022801"/>
    </source>
</evidence>
<evidence type="ECO:0000256" key="1">
    <source>
        <dbReference type="ARBA" id="ARBA00005199"/>
    </source>
</evidence>
<dbReference type="Gene3D" id="3.40.50.1000">
    <property type="entry name" value="HAD superfamily/HAD-like"/>
    <property type="match status" value="1"/>
</dbReference>
<dbReference type="AlphaFoldDB" id="A0A2N0U0R6"/>
<dbReference type="InterPro" id="IPR044651">
    <property type="entry name" value="OTSB-like"/>
</dbReference>
<comment type="pathway">
    <text evidence="1 4">Glycan biosynthesis; trehalose biosynthesis.</text>
</comment>
<protein>
    <recommendedName>
        <fullName evidence="4">Trehalose 6-phosphate phosphatase</fullName>
        <ecNumber evidence="4">3.1.3.12</ecNumber>
    </recommendedName>
</protein>
<dbReference type="InterPro" id="IPR003337">
    <property type="entry name" value="Trehalose_PPase"/>
</dbReference>
<proteinExistence type="inferred from homology"/>
<dbReference type="RefSeq" id="WP_070053355.1">
    <property type="nucleotide sequence ID" value="NZ_FVZF01000014.1"/>
</dbReference>
<dbReference type="EC" id="3.1.3.12" evidence="4"/>
<keyword evidence="3 4" id="KW-0378">Hydrolase</keyword>
<dbReference type="InterPro" id="IPR036412">
    <property type="entry name" value="HAD-like_sf"/>
</dbReference>
<dbReference type="GO" id="GO:0004805">
    <property type="term" value="F:trehalose-phosphatase activity"/>
    <property type="evidence" value="ECO:0007669"/>
    <property type="project" value="UniProtKB-EC"/>
</dbReference>
<dbReference type="OrthoDB" id="9797743at2"/>
<reference evidence="6 8" key="1">
    <citation type="submission" date="2015-10" db="EMBL/GenBank/DDBJ databases">
        <title>Draft genome sequence of Salegentibacter salinarum KCTC 12975.</title>
        <authorList>
            <person name="Lin W."/>
            <person name="Zheng Q."/>
        </authorList>
    </citation>
    <scope>NUCLEOTIDE SEQUENCE [LARGE SCALE GENOMIC DNA]</scope>
    <source>
        <strain evidence="6 8">KCTC 12974</strain>
    </source>
</reference>
<dbReference type="PANTHER" id="PTHR43768">
    <property type="entry name" value="TREHALOSE 6-PHOSPHATE PHOSPHATASE"/>
    <property type="match status" value="1"/>
</dbReference>
<organism evidence="6 8">
    <name type="scientific">Salegentibacter salarius</name>
    <dbReference type="NCBI Taxonomy" id="435906"/>
    <lineage>
        <taxon>Bacteria</taxon>
        <taxon>Pseudomonadati</taxon>
        <taxon>Bacteroidota</taxon>
        <taxon>Flavobacteriia</taxon>
        <taxon>Flavobacteriales</taxon>
        <taxon>Flavobacteriaceae</taxon>
        <taxon>Salegentibacter</taxon>
    </lineage>
</organism>
<reference evidence="5 7" key="2">
    <citation type="submission" date="2016-09" db="EMBL/GenBank/DDBJ databases">
        <title>Genome Sequence of Salegentibacter salarius,Isolated from a Marine Solar Saltern of the Yellow Sea in South Korea.</title>
        <authorList>
            <person name="Zheng Q."/>
            <person name="Liu Y."/>
        </authorList>
    </citation>
    <scope>NUCLEOTIDE SEQUENCE [LARGE SCALE GENOMIC DNA]</scope>
    <source>
        <strain evidence="5 7">KCTC 12974</strain>
    </source>
</reference>
<dbReference type="EMBL" id="MJBR01000006">
    <property type="protein sequence ID" value="OEY73480.1"/>
    <property type="molecule type" value="Genomic_DNA"/>
</dbReference>
<keyword evidence="7" id="KW-1185">Reference proteome</keyword>
<evidence type="ECO:0000256" key="2">
    <source>
        <dbReference type="ARBA" id="ARBA00008770"/>
    </source>
</evidence>
<dbReference type="NCBIfam" id="TIGR01484">
    <property type="entry name" value="HAD-SF-IIB"/>
    <property type="match status" value="1"/>
</dbReference>
<dbReference type="GO" id="GO:0005992">
    <property type="term" value="P:trehalose biosynthetic process"/>
    <property type="evidence" value="ECO:0007669"/>
    <property type="project" value="UniProtKB-UniPathway"/>
</dbReference>
<keyword evidence="4" id="KW-0479">Metal-binding</keyword>
<dbReference type="Proteomes" id="UP000176009">
    <property type="component" value="Unassembled WGS sequence"/>
</dbReference>
<accession>A0A2N0U0R6</accession>
<dbReference type="InterPro" id="IPR023214">
    <property type="entry name" value="HAD_sf"/>
</dbReference>
<dbReference type="PANTHER" id="PTHR43768:SF3">
    <property type="entry name" value="TREHALOSE 6-PHOSPHATE PHOSPHATASE"/>
    <property type="match status" value="1"/>
</dbReference>